<evidence type="ECO:0000256" key="8">
    <source>
        <dbReference type="ARBA" id="ARBA00023224"/>
    </source>
</evidence>
<keyword evidence="5 9" id="KW-0297">G-protein coupled receptor</keyword>
<keyword evidence="2" id="KW-1003">Cell membrane</keyword>
<feature type="transmembrane region" description="Helical" evidence="10">
    <location>
        <begin position="57"/>
        <end position="75"/>
    </location>
</feature>
<feature type="transmembrane region" description="Helical" evidence="10">
    <location>
        <begin position="20"/>
        <end position="45"/>
    </location>
</feature>
<name>A0ABQ7TPK4_PHRPL</name>
<keyword evidence="3 9" id="KW-0812">Transmembrane</keyword>
<sequence length="353" mass="39908">MEIVELESNIISPEKMAPKGLVLAVYIFAFVTGLPSNLLACYSFLRKVRQNPVPIDILLLNLTISDLFILFFLPFKMVEAALDNTWPLPYFLCPLANFLFYSSIYLSTLFLMGVSVERYLCVAHPVKHKLNRRPTYAKVASLFFWLLACSHCLSIVYVVEYYEGTDKKTDDNSTCYENFTAGQLRIVLPFRLELCIVLFLIPFIITLFCYISVIRILTSMPNIKPQKKQRAVALALATVVNFSLAFAPYNISHIVGFIQNKNPSWRVETFFLTSLNTTLDPVIFFFSSATIRRAFTDFWLRICSTSASPCCLVCCRTPKTDAKEERAGQVSVSNMLAGSSTPTPFTRSGISEN</sequence>
<keyword evidence="8 9" id="KW-0807">Transducer</keyword>
<evidence type="ECO:0000256" key="2">
    <source>
        <dbReference type="ARBA" id="ARBA00022475"/>
    </source>
</evidence>
<dbReference type="CDD" id="cd15170">
    <property type="entry name" value="7tmA_FFAR2_FFAR3"/>
    <property type="match status" value="1"/>
</dbReference>
<evidence type="ECO:0000256" key="1">
    <source>
        <dbReference type="ARBA" id="ARBA00004651"/>
    </source>
</evidence>
<dbReference type="InterPro" id="IPR013312">
    <property type="entry name" value="GPR40-rel_orph"/>
</dbReference>
<evidence type="ECO:0000256" key="6">
    <source>
        <dbReference type="ARBA" id="ARBA00023136"/>
    </source>
</evidence>
<dbReference type="PROSITE" id="PS00237">
    <property type="entry name" value="G_PROTEIN_RECEP_F1_1"/>
    <property type="match status" value="1"/>
</dbReference>
<gene>
    <name evidence="12" type="ORF">JD844_005687</name>
</gene>
<evidence type="ECO:0000259" key="11">
    <source>
        <dbReference type="PROSITE" id="PS50262"/>
    </source>
</evidence>
<evidence type="ECO:0000313" key="13">
    <source>
        <dbReference type="Proteomes" id="UP000826234"/>
    </source>
</evidence>
<comment type="caution">
    <text evidence="12">The sequence shown here is derived from an EMBL/GenBank/DDBJ whole genome shotgun (WGS) entry which is preliminary data.</text>
</comment>
<comment type="similarity">
    <text evidence="9">Belongs to the G-protein coupled receptor 1 family.</text>
</comment>
<evidence type="ECO:0000256" key="5">
    <source>
        <dbReference type="ARBA" id="ARBA00023040"/>
    </source>
</evidence>
<reference evidence="12 13" key="1">
    <citation type="journal article" date="2022" name="Gigascience">
        <title>A chromosome-level genome assembly and annotation of the desert horned lizard, Phrynosoma platyrhinos, provides insight into chromosomal rearrangements among reptiles.</title>
        <authorList>
            <person name="Koochekian N."/>
            <person name="Ascanio A."/>
            <person name="Farleigh K."/>
            <person name="Card D.C."/>
            <person name="Schield D.R."/>
            <person name="Castoe T.A."/>
            <person name="Jezkova T."/>
        </authorList>
    </citation>
    <scope>NUCLEOTIDE SEQUENCE [LARGE SCALE GENOMIC DNA]</scope>
    <source>
        <strain evidence="12">NK-2021</strain>
    </source>
</reference>
<organism evidence="12 13">
    <name type="scientific">Phrynosoma platyrhinos</name>
    <name type="common">Desert horned lizard</name>
    <dbReference type="NCBI Taxonomy" id="52577"/>
    <lineage>
        <taxon>Eukaryota</taxon>
        <taxon>Metazoa</taxon>
        <taxon>Chordata</taxon>
        <taxon>Craniata</taxon>
        <taxon>Vertebrata</taxon>
        <taxon>Euteleostomi</taxon>
        <taxon>Lepidosauria</taxon>
        <taxon>Squamata</taxon>
        <taxon>Bifurcata</taxon>
        <taxon>Unidentata</taxon>
        <taxon>Episquamata</taxon>
        <taxon>Toxicofera</taxon>
        <taxon>Iguania</taxon>
        <taxon>Phrynosomatidae</taxon>
        <taxon>Phrynosomatinae</taxon>
        <taxon>Phrynosoma</taxon>
    </lineage>
</organism>
<dbReference type="Proteomes" id="UP000826234">
    <property type="component" value="Unassembled WGS sequence"/>
</dbReference>
<dbReference type="EMBL" id="JAIPUX010000035">
    <property type="protein sequence ID" value="KAH0631387.1"/>
    <property type="molecule type" value="Genomic_DNA"/>
</dbReference>
<dbReference type="PRINTS" id="PR01904">
    <property type="entry name" value="GPR40FAMILY"/>
</dbReference>
<feature type="transmembrane region" description="Helical" evidence="10">
    <location>
        <begin position="95"/>
        <end position="116"/>
    </location>
</feature>
<evidence type="ECO:0000256" key="7">
    <source>
        <dbReference type="ARBA" id="ARBA00023170"/>
    </source>
</evidence>
<dbReference type="PANTHER" id="PTHR45822:SF5">
    <property type="entry name" value="FREE FATTY ACID RECEPTOR 2"/>
    <property type="match status" value="1"/>
</dbReference>
<feature type="transmembrane region" description="Helical" evidence="10">
    <location>
        <begin position="230"/>
        <end position="249"/>
    </location>
</feature>
<evidence type="ECO:0000256" key="3">
    <source>
        <dbReference type="ARBA" id="ARBA00022692"/>
    </source>
</evidence>
<protein>
    <recommendedName>
        <fullName evidence="11">G-protein coupled receptors family 1 profile domain-containing protein</fullName>
    </recommendedName>
</protein>
<evidence type="ECO:0000256" key="4">
    <source>
        <dbReference type="ARBA" id="ARBA00022989"/>
    </source>
</evidence>
<dbReference type="Pfam" id="PF00001">
    <property type="entry name" value="7tm_1"/>
    <property type="match status" value="1"/>
</dbReference>
<keyword evidence="6 10" id="KW-0472">Membrane</keyword>
<keyword evidence="7 9" id="KW-0675">Receptor</keyword>
<feature type="transmembrane region" description="Helical" evidence="10">
    <location>
        <begin position="136"/>
        <end position="159"/>
    </location>
</feature>
<evidence type="ECO:0000313" key="12">
    <source>
        <dbReference type="EMBL" id="KAH0631387.1"/>
    </source>
</evidence>
<dbReference type="PRINTS" id="PR00237">
    <property type="entry name" value="GPCRRHODOPSN"/>
</dbReference>
<dbReference type="InterPro" id="IPR017452">
    <property type="entry name" value="GPCR_Rhodpsn_7TM"/>
</dbReference>
<dbReference type="InterPro" id="IPR000276">
    <property type="entry name" value="GPCR_Rhodpsn"/>
</dbReference>
<evidence type="ECO:0000256" key="9">
    <source>
        <dbReference type="RuleBase" id="RU000688"/>
    </source>
</evidence>
<accession>A0ABQ7TPK4</accession>
<dbReference type="Gene3D" id="1.20.1070.10">
    <property type="entry name" value="Rhodopsin 7-helix transmembrane proteins"/>
    <property type="match status" value="1"/>
</dbReference>
<comment type="subcellular location">
    <subcellularLocation>
        <location evidence="1">Cell membrane</location>
        <topology evidence="1">Multi-pass membrane protein</topology>
    </subcellularLocation>
</comment>
<feature type="transmembrane region" description="Helical" evidence="10">
    <location>
        <begin position="196"/>
        <end position="218"/>
    </location>
</feature>
<keyword evidence="13" id="KW-1185">Reference proteome</keyword>
<feature type="domain" description="G-protein coupled receptors family 1 profile" evidence="11">
    <location>
        <begin position="36"/>
        <end position="284"/>
    </location>
</feature>
<dbReference type="SUPFAM" id="SSF81321">
    <property type="entry name" value="Family A G protein-coupled receptor-like"/>
    <property type="match status" value="1"/>
</dbReference>
<proteinExistence type="inferred from homology"/>
<dbReference type="PROSITE" id="PS50262">
    <property type="entry name" value="G_PROTEIN_RECEP_F1_2"/>
    <property type="match status" value="1"/>
</dbReference>
<keyword evidence="4 10" id="KW-1133">Transmembrane helix</keyword>
<dbReference type="PANTHER" id="PTHR45822">
    <property type="entry name" value="FREE FATTY ACID RECEPTOR 2-RELATED"/>
    <property type="match status" value="1"/>
</dbReference>
<evidence type="ECO:0000256" key="10">
    <source>
        <dbReference type="SAM" id="Phobius"/>
    </source>
</evidence>
<feature type="transmembrane region" description="Helical" evidence="10">
    <location>
        <begin position="269"/>
        <end position="291"/>
    </location>
</feature>